<feature type="domain" description="OmpR/PhoB-type" evidence="6">
    <location>
        <begin position="1"/>
        <end position="111"/>
    </location>
</feature>
<keyword evidence="4" id="KW-0804">Transcription</keyword>
<dbReference type="InterPro" id="IPR005158">
    <property type="entry name" value="BTAD"/>
</dbReference>
<gene>
    <name evidence="7" type="ORF">GCM10009717_24940</name>
</gene>
<dbReference type="PANTHER" id="PTHR35807">
    <property type="entry name" value="TRANSCRIPTIONAL REGULATOR REDD-RELATED"/>
    <property type="match status" value="1"/>
</dbReference>
<dbReference type="InterPro" id="IPR027417">
    <property type="entry name" value="P-loop_NTPase"/>
</dbReference>
<dbReference type="PRINTS" id="PR00364">
    <property type="entry name" value="DISEASERSIST"/>
</dbReference>
<feature type="DNA-binding region" description="OmpR/PhoB-type" evidence="5">
    <location>
        <begin position="1"/>
        <end position="111"/>
    </location>
</feature>
<dbReference type="SUPFAM" id="SSF48452">
    <property type="entry name" value="TPR-like"/>
    <property type="match status" value="1"/>
</dbReference>
<name>A0ABP5C542_9MICO</name>
<dbReference type="RefSeq" id="WP_157414147.1">
    <property type="nucleotide sequence ID" value="NZ_BAAAMK010000004.1"/>
</dbReference>
<dbReference type="Gene3D" id="1.10.10.10">
    <property type="entry name" value="Winged helix-like DNA-binding domain superfamily/Winged helix DNA-binding domain"/>
    <property type="match status" value="1"/>
</dbReference>
<dbReference type="Proteomes" id="UP001499954">
    <property type="component" value="Unassembled WGS sequence"/>
</dbReference>
<dbReference type="InterPro" id="IPR051677">
    <property type="entry name" value="AfsR-DnrI-RedD_regulator"/>
</dbReference>
<dbReference type="PROSITE" id="PS51755">
    <property type="entry name" value="OMPR_PHOB"/>
    <property type="match status" value="1"/>
</dbReference>
<evidence type="ECO:0000256" key="1">
    <source>
        <dbReference type="ARBA" id="ARBA00005820"/>
    </source>
</evidence>
<comment type="similarity">
    <text evidence="1">Belongs to the AfsR/DnrI/RedD regulatory family.</text>
</comment>
<accession>A0ABP5C542</accession>
<dbReference type="EMBL" id="BAAAMK010000004">
    <property type="protein sequence ID" value="GAA1957592.1"/>
    <property type="molecule type" value="Genomic_DNA"/>
</dbReference>
<keyword evidence="3 5" id="KW-0238">DNA-binding</keyword>
<proteinExistence type="inferred from homology"/>
<evidence type="ECO:0000256" key="5">
    <source>
        <dbReference type="PROSITE-ProRule" id="PRU01091"/>
    </source>
</evidence>
<dbReference type="InterPro" id="IPR016032">
    <property type="entry name" value="Sig_transdc_resp-reg_C-effctor"/>
</dbReference>
<dbReference type="SMART" id="SM00862">
    <property type="entry name" value="Trans_reg_C"/>
    <property type="match status" value="1"/>
</dbReference>
<dbReference type="Gene3D" id="1.25.40.10">
    <property type="entry name" value="Tetratricopeptide repeat domain"/>
    <property type="match status" value="1"/>
</dbReference>
<dbReference type="PANTHER" id="PTHR35807:SF1">
    <property type="entry name" value="TRANSCRIPTIONAL REGULATOR REDD"/>
    <property type="match status" value="1"/>
</dbReference>
<dbReference type="SUPFAM" id="SSF46894">
    <property type="entry name" value="C-terminal effector domain of the bipartite response regulators"/>
    <property type="match status" value="1"/>
</dbReference>
<dbReference type="Gene3D" id="3.40.50.300">
    <property type="entry name" value="P-loop containing nucleotide triphosphate hydrolases"/>
    <property type="match status" value="1"/>
</dbReference>
<dbReference type="SMART" id="SM01043">
    <property type="entry name" value="BTAD"/>
    <property type="match status" value="1"/>
</dbReference>
<keyword evidence="2" id="KW-0805">Transcription regulation</keyword>
<dbReference type="Pfam" id="PF00486">
    <property type="entry name" value="Trans_reg_C"/>
    <property type="match status" value="1"/>
</dbReference>
<dbReference type="InterPro" id="IPR036388">
    <property type="entry name" value="WH-like_DNA-bd_sf"/>
</dbReference>
<protein>
    <submittedName>
        <fullName evidence="7">BTAD domain-containing putative transcriptional regulator</fullName>
    </submittedName>
</protein>
<keyword evidence="8" id="KW-1185">Reference proteome</keyword>
<dbReference type="InterPro" id="IPR001867">
    <property type="entry name" value="OmpR/PhoB-type_DNA-bd"/>
</dbReference>
<dbReference type="InterPro" id="IPR011990">
    <property type="entry name" value="TPR-like_helical_dom_sf"/>
</dbReference>
<comment type="caution">
    <text evidence="7">The sequence shown here is derived from an EMBL/GenBank/DDBJ whole genome shotgun (WGS) entry which is preliminary data.</text>
</comment>
<dbReference type="Pfam" id="PF03704">
    <property type="entry name" value="BTAD"/>
    <property type="match status" value="1"/>
</dbReference>
<dbReference type="SUPFAM" id="SSF52540">
    <property type="entry name" value="P-loop containing nucleoside triphosphate hydrolases"/>
    <property type="match status" value="1"/>
</dbReference>
<dbReference type="InterPro" id="IPR002182">
    <property type="entry name" value="NB-ARC"/>
</dbReference>
<evidence type="ECO:0000256" key="3">
    <source>
        <dbReference type="ARBA" id="ARBA00023125"/>
    </source>
</evidence>
<reference evidence="8" key="1">
    <citation type="journal article" date="2019" name="Int. J. Syst. Evol. Microbiol.">
        <title>The Global Catalogue of Microorganisms (GCM) 10K type strain sequencing project: providing services to taxonomists for standard genome sequencing and annotation.</title>
        <authorList>
            <consortium name="The Broad Institute Genomics Platform"/>
            <consortium name="The Broad Institute Genome Sequencing Center for Infectious Disease"/>
            <person name="Wu L."/>
            <person name="Ma J."/>
        </authorList>
    </citation>
    <scope>NUCLEOTIDE SEQUENCE [LARGE SCALE GENOMIC DNA]</scope>
    <source>
        <strain evidence="8">JCM 13584</strain>
    </source>
</reference>
<organism evidence="7 8">
    <name type="scientific">Agromyces allii</name>
    <dbReference type="NCBI Taxonomy" id="393607"/>
    <lineage>
        <taxon>Bacteria</taxon>
        <taxon>Bacillati</taxon>
        <taxon>Actinomycetota</taxon>
        <taxon>Actinomycetes</taxon>
        <taxon>Micrococcales</taxon>
        <taxon>Microbacteriaceae</taxon>
        <taxon>Agromyces</taxon>
    </lineage>
</organism>
<evidence type="ECO:0000313" key="7">
    <source>
        <dbReference type="EMBL" id="GAA1957592.1"/>
    </source>
</evidence>
<evidence type="ECO:0000313" key="8">
    <source>
        <dbReference type="Proteomes" id="UP001499954"/>
    </source>
</evidence>
<evidence type="ECO:0000256" key="2">
    <source>
        <dbReference type="ARBA" id="ARBA00023015"/>
    </source>
</evidence>
<evidence type="ECO:0000256" key="4">
    <source>
        <dbReference type="ARBA" id="ARBA00023163"/>
    </source>
</evidence>
<sequence length="937" mass="100364">MTSSPARSGRTERTVSVGVFGGLRLIRPEVDLASRPPRERLILATLVAARGRTVSVSDLVDILWGEEPPSTAINQVQRHVGELRRLLEPELPPRATGTAVLGAGDGYRLDPAVVGSDLDRVAVLWTQARRSSAAQAAPAYLEALELVAGAPFSGLAWGKLTRPQFSAVERDRIALALDAADCALELRDPSSLAQALERVAADAPLDERLQARLVTLLARCGRRAEAIAVYDTARRRLWEELSIAPGPELQEAVDDILSEDARVASGADVPRKLPLAPAAVVDRAGIRTVLEEATATALRGEPAILAISGMAGIGKTTLAVQWAHSVADRFPDGELFVNLRGYSPKGESVSSAEALGQFLADLGGSGAGIQGGDGPLGEAYRRAIAGRRMVVVLDNVADVEQARSLLPGVPGCLVIITSRTHLPGLVVKDGAVPVPLNRLTDEESRRLLARRLGAVRVESDPASIDSIVVSCAGLPLALALAAASASGSPEAMQDVADGLSATSSALDFLALDAENDLRSTFEWSYRALSEDAARLFRLASVHPGVTHPHGALASIACLDLARTSATLGELVGANMFVQVARGEFAVHDLLRIYASEMSGGTFERVEAQRRLVGHYVHMTRRAFLAFGREPVAEVESPPPVAEAISSFASPDDAVRWFLSERKAVLETFGLALALGLDREAALIALDWRPMRQAVDPPSIMIEAIGQATDAAARCGDERLEIELRRDLAVNLGLSGHDMESQHHFERVLETYREWGDDAGEANTLRNLGYLDADPSTRLVLTAQSVAAARRSGRSDILAISLVSYAAIVLMFGTNEELAAVTVEADRCVAESGSDYLTPYVVVYRAIVHARAGQFDEALALVETTRDSLDVMIQAHSAMATVIAAAGADLREMAYEARELFDRLERDHEEFLTNDYESAIMRPWMDDAIAAMEGRLAH</sequence>
<dbReference type="Pfam" id="PF00931">
    <property type="entry name" value="NB-ARC"/>
    <property type="match status" value="1"/>
</dbReference>
<evidence type="ECO:0000259" key="6">
    <source>
        <dbReference type="PROSITE" id="PS51755"/>
    </source>
</evidence>